<dbReference type="Gene3D" id="3.60.10.10">
    <property type="entry name" value="Endonuclease/exonuclease/phosphatase"/>
    <property type="match status" value="1"/>
</dbReference>
<comment type="caution">
    <text evidence="12">The sequence shown here is derived from an EMBL/GenBank/DDBJ whole genome shotgun (WGS) entry which is preliminary data.</text>
</comment>
<evidence type="ECO:0000259" key="11">
    <source>
        <dbReference type="Pfam" id="PF03372"/>
    </source>
</evidence>
<dbReference type="EMBL" id="JAKOGI010000189">
    <property type="protein sequence ID" value="KAJ8440457.1"/>
    <property type="molecule type" value="Genomic_DNA"/>
</dbReference>
<dbReference type="GO" id="GO:0006284">
    <property type="term" value="P:base-excision repair"/>
    <property type="evidence" value="ECO:0007669"/>
    <property type="project" value="TreeGrafter"/>
</dbReference>
<feature type="binding site" evidence="7">
    <location>
        <position position="161"/>
    </location>
    <ligand>
        <name>Mg(2+)</name>
        <dbReference type="ChEBI" id="CHEBI:18420"/>
        <label>1</label>
    </ligand>
</feature>
<keyword evidence="4" id="KW-0378">Hydrolase</keyword>
<feature type="active site" description="Proton acceptor" evidence="6">
    <location>
        <position position="428"/>
    </location>
</feature>
<keyword evidence="13" id="KW-1185">Reference proteome</keyword>
<keyword evidence="5 7" id="KW-0460">Magnesium</keyword>
<keyword evidence="7" id="KW-0464">Manganese</keyword>
<dbReference type="PANTHER" id="PTHR22748:SF6">
    <property type="entry name" value="DNA-(APURINIC OR APYRIMIDINIC SITE) ENDONUCLEASE"/>
    <property type="match status" value="1"/>
</dbReference>
<organism evidence="12 13">
    <name type="scientific">Carnegiea gigantea</name>
    <dbReference type="NCBI Taxonomy" id="171969"/>
    <lineage>
        <taxon>Eukaryota</taxon>
        <taxon>Viridiplantae</taxon>
        <taxon>Streptophyta</taxon>
        <taxon>Embryophyta</taxon>
        <taxon>Tracheophyta</taxon>
        <taxon>Spermatophyta</taxon>
        <taxon>Magnoliopsida</taxon>
        <taxon>eudicotyledons</taxon>
        <taxon>Gunneridae</taxon>
        <taxon>Pentapetalae</taxon>
        <taxon>Caryophyllales</taxon>
        <taxon>Cactineae</taxon>
        <taxon>Cactaceae</taxon>
        <taxon>Cactoideae</taxon>
        <taxon>Echinocereeae</taxon>
        <taxon>Carnegiea</taxon>
    </lineage>
</organism>
<feature type="active site" description="Proton donor/acceptor" evidence="6">
    <location>
        <position position="330"/>
    </location>
</feature>
<feature type="binding site" evidence="7">
    <location>
        <position position="332"/>
    </location>
    <ligand>
        <name>Mg(2+)</name>
        <dbReference type="ChEBI" id="CHEBI:18420"/>
        <label>1</label>
    </ligand>
</feature>
<feature type="site" description="Important for catalytic activity" evidence="8">
    <location>
        <position position="402"/>
    </location>
</feature>
<dbReference type="Pfam" id="PF03372">
    <property type="entry name" value="Exo_endo_phos"/>
    <property type="match status" value="1"/>
</dbReference>
<feature type="region of interest" description="Disordered" evidence="10">
    <location>
        <begin position="53"/>
        <end position="74"/>
    </location>
</feature>
<evidence type="ECO:0000256" key="10">
    <source>
        <dbReference type="SAM" id="MobiDB-lite"/>
    </source>
</evidence>
<evidence type="ECO:0000256" key="2">
    <source>
        <dbReference type="ARBA" id="ARBA00007092"/>
    </source>
</evidence>
<keyword evidence="9" id="KW-0234">DNA repair</keyword>
<dbReference type="PROSITE" id="PS00727">
    <property type="entry name" value="AP_NUCLEASE_F1_2"/>
    <property type="match status" value="1"/>
</dbReference>
<sequence>MKRYQRFRRQQMDPSKHLLTAPPLIQKLPKISRAKEGKKHAAESLEIKTNMKTVRHSSPVETIDRPGKERPVKRKTAVGAASIHVERLMNWLMKRSHGQDLPTRGHGKSLVAYNPKTMRPPPLQQDTDFNVNGLRALLELEGFSALELAEREDFDVLCLLETKLEASFWRYVMIQFKTISPHQKHFEYVARTLSWALGLDTYPMFYPGSAVSDIGTARQNDESGYHKEKDVKTVRGLLAGYENSYWTCSVAKLGHSGTAIVSRRKPLSIRYGLGMSDHDTKGHLVTAEFDSFYLLCVYVPNSGDGLRRLISLFVHFQELEKSKPVILTGDLNCAHPEIDIYNPAGNKRSAGFTIEERQSFENNFLSRGYVDTFRKQHPGVVGYTYWGYRHGGRKTNKGWRLDYFLVSESIADRVHDSCILPDVTGSDHTPIGLVLKL</sequence>
<name>A0A9Q1QFP7_9CARY</name>
<dbReference type="NCBIfam" id="TIGR00633">
    <property type="entry name" value="xth"/>
    <property type="match status" value="1"/>
</dbReference>
<feature type="binding site" evidence="7">
    <location>
        <position position="130"/>
    </location>
    <ligand>
        <name>Mg(2+)</name>
        <dbReference type="ChEBI" id="CHEBI:18420"/>
        <label>1</label>
    </ligand>
</feature>
<feature type="active site" evidence="6">
    <location>
        <position position="298"/>
    </location>
</feature>
<protein>
    <recommendedName>
        <fullName evidence="9">DNA-(apurinic or apyrimidinic site) endonuclease</fullName>
        <ecNumber evidence="9">3.1.-.-</ecNumber>
    </recommendedName>
</protein>
<feature type="site" description="Transition state stabilizer" evidence="8">
    <location>
        <position position="332"/>
    </location>
</feature>
<dbReference type="PROSITE" id="PS00728">
    <property type="entry name" value="AP_NUCLEASE_F1_3"/>
    <property type="match status" value="1"/>
</dbReference>
<dbReference type="CDD" id="cd09087">
    <property type="entry name" value="Ape1-like_AP-endo"/>
    <property type="match status" value="1"/>
</dbReference>
<dbReference type="Proteomes" id="UP001153076">
    <property type="component" value="Unassembled WGS sequence"/>
</dbReference>
<dbReference type="GO" id="GO:0008081">
    <property type="term" value="F:phosphoric diester hydrolase activity"/>
    <property type="evidence" value="ECO:0007669"/>
    <property type="project" value="TreeGrafter"/>
</dbReference>
<gene>
    <name evidence="12" type="ORF">Cgig2_013616</name>
</gene>
<dbReference type="GO" id="GO:0005634">
    <property type="term" value="C:nucleus"/>
    <property type="evidence" value="ECO:0007669"/>
    <property type="project" value="TreeGrafter"/>
</dbReference>
<evidence type="ECO:0000256" key="9">
    <source>
        <dbReference type="RuleBase" id="RU362131"/>
    </source>
</evidence>
<dbReference type="PANTHER" id="PTHR22748">
    <property type="entry name" value="AP ENDONUCLEASE"/>
    <property type="match status" value="1"/>
</dbReference>
<accession>A0A9Q1QFP7</accession>
<evidence type="ECO:0000313" key="12">
    <source>
        <dbReference type="EMBL" id="KAJ8440457.1"/>
    </source>
</evidence>
<dbReference type="InterPro" id="IPR036691">
    <property type="entry name" value="Endo/exonu/phosph_ase_sf"/>
</dbReference>
<dbReference type="InterPro" id="IPR004808">
    <property type="entry name" value="AP_endonuc_1"/>
</dbReference>
<keyword evidence="3 7" id="KW-0479">Metal-binding</keyword>
<feature type="binding site" evidence="7">
    <location>
        <position position="330"/>
    </location>
    <ligand>
        <name>Mg(2+)</name>
        <dbReference type="ChEBI" id="CHEBI:18420"/>
        <label>1</label>
    </ligand>
</feature>
<evidence type="ECO:0000313" key="13">
    <source>
        <dbReference type="Proteomes" id="UP001153076"/>
    </source>
</evidence>
<dbReference type="GO" id="GO:0046872">
    <property type="term" value="F:metal ion binding"/>
    <property type="evidence" value="ECO:0007669"/>
    <property type="project" value="UniProtKB-KW"/>
</dbReference>
<keyword evidence="9" id="KW-0227">DNA damage</keyword>
<dbReference type="GO" id="GO:0003677">
    <property type="term" value="F:DNA binding"/>
    <property type="evidence" value="ECO:0007669"/>
    <property type="project" value="InterPro"/>
</dbReference>
<dbReference type="InterPro" id="IPR020848">
    <property type="entry name" value="AP_endonuclease_F1_CS"/>
</dbReference>
<evidence type="ECO:0000256" key="3">
    <source>
        <dbReference type="ARBA" id="ARBA00022723"/>
    </source>
</evidence>
<dbReference type="SUPFAM" id="SSF56219">
    <property type="entry name" value="DNase I-like"/>
    <property type="match status" value="1"/>
</dbReference>
<dbReference type="OrthoDB" id="498125at2759"/>
<dbReference type="GO" id="GO:0003906">
    <property type="term" value="F:DNA-(apurinic or apyrimidinic site) endonuclease activity"/>
    <property type="evidence" value="ECO:0007669"/>
    <property type="project" value="TreeGrafter"/>
</dbReference>
<proteinExistence type="inferred from homology"/>
<comment type="similarity">
    <text evidence="2 9">Belongs to the DNA repair enzymes AP/ExoA family.</text>
</comment>
<dbReference type="InterPro" id="IPR005135">
    <property type="entry name" value="Endo/exonuclease/phosphatase"/>
</dbReference>
<evidence type="ECO:0000256" key="6">
    <source>
        <dbReference type="PIRSR" id="PIRSR604808-1"/>
    </source>
</evidence>
<evidence type="ECO:0000256" key="7">
    <source>
        <dbReference type="PIRSR" id="PIRSR604808-2"/>
    </source>
</evidence>
<dbReference type="AlphaFoldDB" id="A0A9Q1QFP7"/>
<feature type="site" description="Interaction with DNA substrate" evidence="8">
    <location>
        <position position="428"/>
    </location>
</feature>
<comment type="cofactor">
    <cofactor evidence="7 9">
        <name>Mg(2+)</name>
        <dbReference type="ChEBI" id="CHEBI:18420"/>
    </cofactor>
    <cofactor evidence="7 9">
        <name>Mn(2+)</name>
        <dbReference type="ChEBI" id="CHEBI:29035"/>
    </cofactor>
    <text evidence="7 9">Probably binds two magnesium or manganese ions per subunit.</text>
</comment>
<dbReference type="EC" id="3.1.-.-" evidence="9"/>
<evidence type="ECO:0000256" key="8">
    <source>
        <dbReference type="PIRSR" id="PIRSR604808-3"/>
    </source>
</evidence>
<feature type="binding site" evidence="7">
    <location>
        <position position="427"/>
    </location>
    <ligand>
        <name>Mg(2+)</name>
        <dbReference type="ChEBI" id="CHEBI:18420"/>
        <label>1</label>
    </ligand>
</feature>
<dbReference type="GO" id="GO:0008311">
    <property type="term" value="F:double-stranded DNA 3'-5' DNA exonuclease activity"/>
    <property type="evidence" value="ECO:0007669"/>
    <property type="project" value="TreeGrafter"/>
</dbReference>
<comment type="cofactor">
    <cofactor evidence="1">
        <name>Mn(2+)</name>
        <dbReference type="ChEBI" id="CHEBI:29035"/>
    </cofactor>
</comment>
<reference evidence="12" key="1">
    <citation type="submission" date="2022-04" db="EMBL/GenBank/DDBJ databases">
        <title>Carnegiea gigantea Genome sequencing and assembly v2.</title>
        <authorList>
            <person name="Copetti D."/>
            <person name="Sanderson M.J."/>
            <person name="Burquez A."/>
            <person name="Wojciechowski M.F."/>
        </authorList>
    </citation>
    <scope>NUCLEOTIDE SEQUENCE</scope>
    <source>
        <strain evidence="12">SGP5-SGP5p</strain>
        <tissue evidence="12">Aerial part</tissue>
    </source>
</reference>
<feature type="binding site" evidence="7">
    <location>
        <position position="428"/>
    </location>
    <ligand>
        <name>Mg(2+)</name>
        <dbReference type="ChEBI" id="CHEBI:18420"/>
        <label>1</label>
    </ligand>
</feature>
<evidence type="ECO:0000256" key="4">
    <source>
        <dbReference type="ARBA" id="ARBA00022801"/>
    </source>
</evidence>
<feature type="domain" description="Endonuclease/exonuclease/phosphatase" evidence="11">
    <location>
        <begin position="129"/>
        <end position="428"/>
    </location>
</feature>
<evidence type="ECO:0000256" key="1">
    <source>
        <dbReference type="ARBA" id="ARBA00001936"/>
    </source>
</evidence>
<dbReference type="PROSITE" id="PS51435">
    <property type="entry name" value="AP_NUCLEASE_F1_4"/>
    <property type="match status" value="1"/>
</dbReference>
<evidence type="ECO:0000256" key="5">
    <source>
        <dbReference type="ARBA" id="ARBA00022842"/>
    </source>
</evidence>